<dbReference type="PANTHER" id="PTHR36503:SF1">
    <property type="entry name" value="BLR2520 PROTEIN"/>
    <property type="match status" value="1"/>
</dbReference>
<dbReference type="PANTHER" id="PTHR36503">
    <property type="entry name" value="BLR2520 PROTEIN"/>
    <property type="match status" value="1"/>
</dbReference>
<accession>A0A017H615</accession>
<comment type="caution">
    <text evidence="1">The sequence shown here is derived from an EMBL/GenBank/DDBJ whole genome shotgun (WGS) entry which is preliminary data.</text>
</comment>
<dbReference type="OrthoDB" id="9815599at2"/>
<dbReference type="AlphaFoldDB" id="A0A017H615"/>
<evidence type="ECO:0000313" key="1">
    <source>
        <dbReference type="EMBL" id="KID48211.1"/>
    </source>
</evidence>
<evidence type="ECO:0000313" key="2">
    <source>
        <dbReference type="Proteomes" id="UP000031184"/>
    </source>
</evidence>
<dbReference type="SUPFAM" id="SSF54593">
    <property type="entry name" value="Glyoxalase/Bleomycin resistance protein/Dihydroxybiphenyl dioxygenase"/>
    <property type="match status" value="1"/>
</dbReference>
<dbReference type="PATRIC" id="fig|1226633.4.peg.2209"/>
<name>A0A017H615_9FUSO</name>
<proteinExistence type="predicted"/>
<dbReference type="Gene3D" id="3.10.180.10">
    <property type="entry name" value="2,3-Dihydroxybiphenyl 1,2-Dioxygenase, domain 1"/>
    <property type="match status" value="1"/>
</dbReference>
<protein>
    <submittedName>
        <fullName evidence="1">Lactoylglutathione lyase</fullName>
    </submittedName>
</protein>
<organism evidence="1 2">
    <name type="scientific">Fusobacterium necrophorum subsp. funduliforme B35</name>
    <dbReference type="NCBI Taxonomy" id="1226633"/>
    <lineage>
        <taxon>Bacteria</taxon>
        <taxon>Fusobacteriati</taxon>
        <taxon>Fusobacteriota</taxon>
        <taxon>Fusobacteriia</taxon>
        <taxon>Fusobacteriales</taxon>
        <taxon>Fusobacteriaceae</taxon>
        <taxon>Fusobacterium</taxon>
    </lineage>
</organism>
<dbReference type="InterPro" id="IPR029068">
    <property type="entry name" value="Glyas_Bleomycin-R_OHBP_Dase"/>
</dbReference>
<reference evidence="1 2" key="1">
    <citation type="submission" date="2013-08" db="EMBL/GenBank/DDBJ databases">
        <title>An opportunistic ruminal bacterium that causes liver abscesses in cattle.</title>
        <authorList>
            <person name="Benahmed F.H."/>
            <person name="Rasmussen M."/>
            <person name="Harbottle H."/>
            <person name="Soppet D."/>
            <person name="Nagaraja T.G."/>
            <person name="Davidson M."/>
        </authorList>
    </citation>
    <scope>NUCLEOTIDE SEQUENCE [LARGE SCALE GENOMIC DNA]</scope>
    <source>
        <strain evidence="1 2">B35</strain>
    </source>
</reference>
<gene>
    <name evidence="1" type="ORF">C095_10890</name>
</gene>
<sequence length="63" mass="7595">MLKKEDVNKVIEFVRNTGGKIIKEAQDVFWGDYHAYFSDLNNYFWEVVWVPDFQFDENGLLKF</sequence>
<dbReference type="EMBL" id="AUZI01000027">
    <property type="protein sequence ID" value="KID48211.1"/>
    <property type="molecule type" value="Genomic_DNA"/>
</dbReference>
<dbReference type="GO" id="GO:0016829">
    <property type="term" value="F:lyase activity"/>
    <property type="evidence" value="ECO:0007669"/>
    <property type="project" value="UniProtKB-KW"/>
</dbReference>
<dbReference type="RefSeq" id="WP_005963603.1">
    <property type="nucleotide sequence ID" value="NZ_AOJP01000005.1"/>
</dbReference>
<dbReference type="Proteomes" id="UP000031184">
    <property type="component" value="Unassembled WGS sequence"/>
</dbReference>
<keyword evidence="1" id="KW-0456">Lyase</keyword>